<evidence type="ECO:0000259" key="2">
    <source>
        <dbReference type="PROSITE" id="PS51502"/>
    </source>
</evidence>
<feature type="domain" description="Stress-response A/B barrel" evidence="2">
    <location>
        <begin position="3"/>
        <end position="96"/>
    </location>
</feature>
<dbReference type="InterPro" id="IPR011008">
    <property type="entry name" value="Dimeric_a/b-barrel"/>
</dbReference>
<dbReference type="Proteomes" id="UP000789508">
    <property type="component" value="Unassembled WGS sequence"/>
</dbReference>
<reference evidence="3" key="1">
    <citation type="submission" date="2021-06" db="EMBL/GenBank/DDBJ databases">
        <authorList>
            <person name="Kallberg Y."/>
            <person name="Tangrot J."/>
            <person name="Rosling A."/>
        </authorList>
    </citation>
    <scope>NUCLEOTIDE SEQUENCE</scope>
    <source>
        <strain evidence="3">FL130A</strain>
    </source>
</reference>
<dbReference type="EMBL" id="CAJVPS010000504">
    <property type="protein sequence ID" value="CAG8490984.1"/>
    <property type="molecule type" value="Genomic_DNA"/>
</dbReference>
<organism evidence="3 4">
    <name type="scientific">Ambispora leptoticha</name>
    <dbReference type="NCBI Taxonomy" id="144679"/>
    <lineage>
        <taxon>Eukaryota</taxon>
        <taxon>Fungi</taxon>
        <taxon>Fungi incertae sedis</taxon>
        <taxon>Mucoromycota</taxon>
        <taxon>Glomeromycotina</taxon>
        <taxon>Glomeromycetes</taxon>
        <taxon>Archaeosporales</taxon>
        <taxon>Ambisporaceae</taxon>
        <taxon>Ambispora</taxon>
    </lineage>
</organism>
<sequence>MGVIHIVLFKVNADTSEEAINKALSEVILLKEKIPEIVKASAGKNFTDRAKGYEYALVIELSSKEDLQTYLNHEDHVEFKSQYLTPIMQDCLAFDFEN</sequence>
<comment type="caution">
    <text evidence="3">The sequence shown here is derived from an EMBL/GenBank/DDBJ whole genome shotgun (WGS) entry which is preliminary data.</text>
</comment>
<accession>A0A9N8WIM8</accession>
<evidence type="ECO:0000256" key="1">
    <source>
        <dbReference type="ARBA" id="ARBA00011738"/>
    </source>
</evidence>
<dbReference type="Gene3D" id="3.30.70.100">
    <property type="match status" value="1"/>
</dbReference>
<proteinExistence type="predicted"/>
<dbReference type="InterPro" id="IPR044662">
    <property type="entry name" value="HS1/DABB1-like"/>
</dbReference>
<dbReference type="Pfam" id="PF07876">
    <property type="entry name" value="Dabb"/>
    <property type="match status" value="1"/>
</dbReference>
<dbReference type="PROSITE" id="PS51502">
    <property type="entry name" value="S_R_A_B_BARREL"/>
    <property type="match status" value="1"/>
</dbReference>
<dbReference type="SMART" id="SM00886">
    <property type="entry name" value="Dabb"/>
    <property type="match status" value="1"/>
</dbReference>
<dbReference type="InterPro" id="IPR013097">
    <property type="entry name" value="Dabb"/>
</dbReference>
<comment type="subunit">
    <text evidence="1">Homodimer.</text>
</comment>
<dbReference type="OrthoDB" id="42919at2759"/>
<dbReference type="SUPFAM" id="SSF54909">
    <property type="entry name" value="Dimeric alpha+beta barrel"/>
    <property type="match status" value="1"/>
</dbReference>
<dbReference type="AlphaFoldDB" id="A0A9N8WIM8"/>
<evidence type="ECO:0000313" key="4">
    <source>
        <dbReference type="Proteomes" id="UP000789508"/>
    </source>
</evidence>
<keyword evidence="4" id="KW-1185">Reference proteome</keyword>
<dbReference type="PANTHER" id="PTHR33178">
    <property type="match status" value="1"/>
</dbReference>
<evidence type="ECO:0000313" key="3">
    <source>
        <dbReference type="EMBL" id="CAG8490984.1"/>
    </source>
</evidence>
<dbReference type="PANTHER" id="PTHR33178:SF10">
    <property type="entry name" value="STRESS-RESPONSE A_B BARREL DOMAIN-CONTAINING PROTEIN"/>
    <property type="match status" value="1"/>
</dbReference>
<gene>
    <name evidence="3" type="ORF">ALEPTO_LOCUS2984</name>
</gene>
<name>A0A9N8WIM8_9GLOM</name>
<protein>
    <submittedName>
        <fullName evidence="3">5113_t:CDS:1</fullName>
    </submittedName>
</protein>